<dbReference type="SUPFAM" id="SSF51658">
    <property type="entry name" value="Xylose isomerase-like"/>
    <property type="match status" value="1"/>
</dbReference>
<evidence type="ECO:0000256" key="4">
    <source>
        <dbReference type="ARBA" id="ARBA00022723"/>
    </source>
</evidence>
<dbReference type="InterPro" id="IPR013022">
    <property type="entry name" value="Xyl_isomerase-like_TIM-brl"/>
</dbReference>
<keyword evidence="3" id="KW-0540">Nuclease</keyword>
<keyword evidence="4" id="KW-0479">Metal-binding</keyword>
<keyword evidence="11" id="KW-1185">Reference proteome</keyword>
<dbReference type="GO" id="GO:0006284">
    <property type="term" value="P:base-excision repair"/>
    <property type="evidence" value="ECO:0007669"/>
    <property type="project" value="TreeGrafter"/>
</dbReference>
<gene>
    <name evidence="10" type="ORF">EJQ19_25465</name>
</gene>
<evidence type="ECO:0000256" key="1">
    <source>
        <dbReference type="ARBA" id="ARBA00001947"/>
    </source>
</evidence>
<dbReference type="InterPro" id="IPR018246">
    <property type="entry name" value="AP_endonuc_F2_Zn_BS"/>
</dbReference>
<evidence type="ECO:0000256" key="2">
    <source>
        <dbReference type="ARBA" id="ARBA00005340"/>
    </source>
</evidence>
<keyword evidence="7" id="KW-0862">Zinc</keyword>
<organism evidence="10 11">
    <name type="scientific">Paenibacillus whitsoniae</name>
    <dbReference type="NCBI Taxonomy" id="2496558"/>
    <lineage>
        <taxon>Bacteria</taxon>
        <taxon>Bacillati</taxon>
        <taxon>Bacillota</taxon>
        <taxon>Bacilli</taxon>
        <taxon>Bacillales</taxon>
        <taxon>Paenibacillaceae</taxon>
        <taxon>Paenibacillus</taxon>
    </lineage>
</organism>
<name>A0A430J775_9BACL</name>
<dbReference type="PROSITE" id="PS00731">
    <property type="entry name" value="AP_NUCLEASE_F2_3"/>
    <property type="match status" value="1"/>
</dbReference>
<dbReference type="EMBL" id="RXHU01000083">
    <property type="protein sequence ID" value="RTE05405.1"/>
    <property type="molecule type" value="Genomic_DNA"/>
</dbReference>
<dbReference type="SMART" id="SM00518">
    <property type="entry name" value="AP2Ec"/>
    <property type="match status" value="1"/>
</dbReference>
<dbReference type="PANTHER" id="PTHR21445">
    <property type="entry name" value="ENDONUCLEASE IV ENDODEOXYRIBONUCLEASE IV"/>
    <property type="match status" value="1"/>
</dbReference>
<dbReference type="GO" id="GO:0008270">
    <property type="term" value="F:zinc ion binding"/>
    <property type="evidence" value="ECO:0007669"/>
    <property type="project" value="InterPro"/>
</dbReference>
<dbReference type="GO" id="GO:0003677">
    <property type="term" value="F:DNA binding"/>
    <property type="evidence" value="ECO:0007669"/>
    <property type="project" value="InterPro"/>
</dbReference>
<evidence type="ECO:0000256" key="3">
    <source>
        <dbReference type="ARBA" id="ARBA00022722"/>
    </source>
</evidence>
<dbReference type="AlphaFoldDB" id="A0A430J775"/>
<dbReference type="PROSITE" id="PS00730">
    <property type="entry name" value="AP_NUCLEASE_F2_2"/>
    <property type="match status" value="1"/>
</dbReference>
<accession>A0A430J775</accession>
<evidence type="ECO:0000256" key="7">
    <source>
        <dbReference type="ARBA" id="ARBA00022833"/>
    </source>
</evidence>
<dbReference type="PROSITE" id="PS51432">
    <property type="entry name" value="AP_NUCLEASE_F2_4"/>
    <property type="match status" value="1"/>
</dbReference>
<dbReference type="PANTHER" id="PTHR21445:SF0">
    <property type="entry name" value="APURINIC-APYRIMIDINIC ENDONUCLEASE"/>
    <property type="match status" value="1"/>
</dbReference>
<evidence type="ECO:0000313" key="11">
    <source>
        <dbReference type="Proteomes" id="UP000276128"/>
    </source>
</evidence>
<dbReference type="EC" id="3.1.21.2" evidence="10"/>
<dbReference type="OrthoDB" id="9805666at2"/>
<dbReference type="GO" id="GO:0008081">
    <property type="term" value="F:phosphoric diester hydrolase activity"/>
    <property type="evidence" value="ECO:0007669"/>
    <property type="project" value="TreeGrafter"/>
</dbReference>
<feature type="domain" description="Xylose isomerase-like TIM barrel" evidence="9">
    <location>
        <begin position="22"/>
        <end position="259"/>
    </location>
</feature>
<evidence type="ECO:0000256" key="6">
    <source>
        <dbReference type="ARBA" id="ARBA00022801"/>
    </source>
</evidence>
<evidence type="ECO:0000256" key="8">
    <source>
        <dbReference type="ARBA" id="ARBA00023204"/>
    </source>
</evidence>
<dbReference type="InterPro" id="IPR001719">
    <property type="entry name" value="AP_endonuc_2"/>
</dbReference>
<dbReference type="GO" id="GO:0008833">
    <property type="term" value="F:deoxyribonuclease IV (phage-T4-induced) activity"/>
    <property type="evidence" value="ECO:0007669"/>
    <property type="project" value="UniProtKB-EC"/>
</dbReference>
<keyword evidence="5" id="KW-0227">DNA damage</keyword>
<evidence type="ECO:0000313" key="10">
    <source>
        <dbReference type="EMBL" id="RTE05405.1"/>
    </source>
</evidence>
<proteinExistence type="inferred from homology"/>
<dbReference type="Proteomes" id="UP000276128">
    <property type="component" value="Unassembled WGS sequence"/>
</dbReference>
<dbReference type="NCBIfam" id="TIGR00587">
    <property type="entry name" value="nfo"/>
    <property type="match status" value="1"/>
</dbReference>
<dbReference type="InterPro" id="IPR036237">
    <property type="entry name" value="Xyl_isomerase-like_sf"/>
</dbReference>
<dbReference type="RefSeq" id="WP_126144056.1">
    <property type="nucleotide sequence ID" value="NZ_RXHU01000083.1"/>
</dbReference>
<comment type="cofactor">
    <cofactor evidence="1">
        <name>Zn(2+)</name>
        <dbReference type="ChEBI" id="CHEBI:29105"/>
    </cofactor>
</comment>
<keyword evidence="8" id="KW-0234">DNA repair</keyword>
<comment type="similarity">
    <text evidence="2">Belongs to the AP endonuclease 2 family.</text>
</comment>
<sequence>MYIGAHVRTKGSYLHAAKSAFAEGANAFQYFPMNPRSLALKAVSTKETEACAAYAREHGLVSIGHAPYGLNPAVDEPEREAMAALLLNALDIASGCGSVGLVVHFGKYHGKDPLQGYKNIIQCLNSVTRDYSGSSLILLENQAGEGAQLGLTMEEMVMVRRNCQHPEMIGFCLDTCHAFASRLWAGTDWAELEAKGAQLEYWPHLGAIHLNDSVHPLGSRRDRHAKIGQGQIGLSSFEKLLASPYVRDIPIVLETEPDLDGTHQAEIRLVHQLAERRIGP</sequence>
<dbReference type="Gene3D" id="3.20.20.150">
    <property type="entry name" value="Divalent-metal-dependent TIM barrel enzymes"/>
    <property type="match status" value="1"/>
</dbReference>
<protein>
    <submittedName>
        <fullName evidence="10">Deoxyribonuclease IV</fullName>
        <ecNumber evidence="10">3.1.21.2</ecNumber>
    </submittedName>
</protein>
<reference evidence="10 11" key="1">
    <citation type="submission" date="2018-12" db="EMBL/GenBank/DDBJ databases">
        <title>Bacillus ochoae sp. nov., Paenibacillus whitsoniae sp. nov., Paenibacillus spiritus sp. nov. Isolated from the Mars Exploration Rover during spacecraft assembly.</title>
        <authorList>
            <person name="Seuylemezian A."/>
            <person name="Vaishampayan P."/>
        </authorList>
    </citation>
    <scope>NUCLEOTIDE SEQUENCE [LARGE SCALE GENOMIC DNA]</scope>
    <source>
        <strain evidence="10 11">MER 54</strain>
    </source>
</reference>
<evidence type="ECO:0000259" key="9">
    <source>
        <dbReference type="Pfam" id="PF01261"/>
    </source>
</evidence>
<keyword evidence="6 10" id="KW-0378">Hydrolase</keyword>
<comment type="caution">
    <text evidence="10">The sequence shown here is derived from an EMBL/GenBank/DDBJ whole genome shotgun (WGS) entry which is preliminary data.</text>
</comment>
<dbReference type="GO" id="GO:0003906">
    <property type="term" value="F:DNA-(apurinic or apyrimidinic site) endonuclease activity"/>
    <property type="evidence" value="ECO:0007669"/>
    <property type="project" value="TreeGrafter"/>
</dbReference>
<evidence type="ECO:0000256" key="5">
    <source>
        <dbReference type="ARBA" id="ARBA00022763"/>
    </source>
</evidence>
<dbReference type="Pfam" id="PF01261">
    <property type="entry name" value="AP_endonuc_2"/>
    <property type="match status" value="1"/>
</dbReference>